<dbReference type="Proteomes" id="UP001604277">
    <property type="component" value="Unassembled WGS sequence"/>
</dbReference>
<comment type="caution">
    <text evidence="1">The sequence shown here is derived from an EMBL/GenBank/DDBJ whole genome shotgun (WGS) entry which is preliminary data.</text>
</comment>
<sequence length="167" mass="17939">MLPSFLSYSKLRFDGDTISLRLEMQKLLSEFAEAQKCEIRGKESTDREHTFVEKDAGGDEPSVGKKVGDAQVALKASHTGPMCIKIPAATTRTSYTKSTCNRDGSTDIVCKPPNLPASTDRPSAQAARFTTTSTTRATTAGSFNNHSNVPTAPSLINVALLLCTNVK</sequence>
<proteinExistence type="predicted"/>
<name>A0ABD1RL44_9LAMI</name>
<protein>
    <submittedName>
        <fullName evidence="1">Uncharacterized protein</fullName>
    </submittedName>
</protein>
<accession>A0ABD1RL44</accession>
<organism evidence="1 2">
    <name type="scientific">Forsythia ovata</name>
    <dbReference type="NCBI Taxonomy" id="205694"/>
    <lineage>
        <taxon>Eukaryota</taxon>
        <taxon>Viridiplantae</taxon>
        <taxon>Streptophyta</taxon>
        <taxon>Embryophyta</taxon>
        <taxon>Tracheophyta</taxon>
        <taxon>Spermatophyta</taxon>
        <taxon>Magnoliopsida</taxon>
        <taxon>eudicotyledons</taxon>
        <taxon>Gunneridae</taxon>
        <taxon>Pentapetalae</taxon>
        <taxon>asterids</taxon>
        <taxon>lamiids</taxon>
        <taxon>Lamiales</taxon>
        <taxon>Oleaceae</taxon>
        <taxon>Forsythieae</taxon>
        <taxon>Forsythia</taxon>
    </lineage>
</organism>
<dbReference type="EMBL" id="JBFOLJ010000012">
    <property type="protein sequence ID" value="KAL2489124.1"/>
    <property type="molecule type" value="Genomic_DNA"/>
</dbReference>
<dbReference type="AlphaFoldDB" id="A0ABD1RL44"/>
<gene>
    <name evidence="1" type="ORF">Fot_42416</name>
</gene>
<evidence type="ECO:0000313" key="2">
    <source>
        <dbReference type="Proteomes" id="UP001604277"/>
    </source>
</evidence>
<keyword evidence="2" id="KW-1185">Reference proteome</keyword>
<reference evidence="2" key="1">
    <citation type="submission" date="2024-07" db="EMBL/GenBank/DDBJ databases">
        <title>Two chromosome-level genome assemblies of Korean endemic species Abeliophyllum distichum and Forsythia ovata (Oleaceae).</title>
        <authorList>
            <person name="Jang H."/>
        </authorList>
    </citation>
    <scope>NUCLEOTIDE SEQUENCE [LARGE SCALE GENOMIC DNA]</scope>
</reference>
<evidence type="ECO:0000313" key="1">
    <source>
        <dbReference type="EMBL" id="KAL2489124.1"/>
    </source>
</evidence>